<dbReference type="EMBL" id="CAFBPD010000332">
    <property type="protein sequence ID" value="CAB5025817.1"/>
    <property type="molecule type" value="Genomic_DNA"/>
</dbReference>
<accession>A0A6J7RAQ8</accession>
<protein>
    <submittedName>
        <fullName evidence="1">Unannotated protein</fullName>
    </submittedName>
</protein>
<proteinExistence type="predicted"/>
<organism evidence="1">
    <name type="scientific">freshwater metagenome</name>
    <dbReference type="NCBI Taxonomy" id="449393"/>
    <lineage>
        <taxon>unclassified sequences</taxon>
        <taxon>metagenomes</taxon>
        <taxon>ecological metagenomes</taxon>
    </lineage>
</organism>
<sequence>MHAQDDSPYPWGLLFNPSQEVHAARPRTEVEVSHDHVRVETRQ</sequence>
<reference evidence="1" key="1">
    <citation type="submission" date="2020-05" db="EMBL/GenBank/DDBJ databases">
        <authorList>
            <person name="Chiriac C."/>
            <person name="Salcher M."/>
            <person name="Ghai R."/>
            <person name="Kavagutti S V."/>
        </authorList>
    </citation>
    <scope>NUCLEOTIDE SEQUENCE</scope>
</reference>
<name>A0A6J7RAQ8_9ZZZZ</name>
<evidence type="ECO:0000313" key="1">
    <source>
        <dbReference type="EMBL" id="CAB5025817.1"/>
    </source>
</evidence>
<dbReference type="AlphaFoldDB" id="A0A6J7RAQ8"/>
<gene>
    <name evidence="1" type="ORF">UFOPK4061_01670</name>
</gene>